<dbReference type="PANTHER" id="PTHR35795:SF1">
    <property type="entry name" value="BIS(5'-NUCLEOSYL)-TETRAPHOSPHATASE, SYMMETRICAL"/>
    <property type="match status" value="1"/>
</dbReference>
<keyword evidence="4 8" id="KW-0378">Hydrolase</keyword>
<dbReference type="Gene3D" id="1.10.3210.10">
    <property type="entry name" value="Hypothetical protein af1432"/>
    <property type="match status" value="1"/>
</dbReference>
<dbReference type="InterPro" id="IPR051094">
    <property type="entry name" value="Diverse_Catalytic_Enzymes"/>
</dbReference>
<dbReference type="InterPro" id="IPR003607">
    <property type="entry name" value="HD/PDEase_dom"/>
</dbReference>
<organism evidence="8 9">
    <name type="scientific">Bianquea renquensis</name>
    <dbReference type="NCBI Taxonomy" id="2763661"/>
    <lineage>
        <taxon>Bacteria</taxon>
        <taxon>Bacillati</taxon>
        <taxon>Bacillota</taxon>
        <taxon>Clostridia</taxon>
        <taxon>Eubacteriales</taxon>
        <taxon>Bianqueaceae</taxon>
        <taxon>Bianquea</taxon>
    </lineage>
</organism>
<dbReference type="GO" id="GO:0000166">
    <property type="term" value="F:nucleotide binding"/>
    <property type="evidence" value="ECO:0007669"/>
    <property type="project" value="UniProtKB-KW"/>
</dbReference>
<dbReference type="Proteomes" id="UP000657006">
    <property type="component" value="Unassembled WGS sequence"/>
</dbReference>
<dbReference type="CDD" id="cd00077">
    <property type="entry name" value="HDc"/>
    <property type="match status" value="1"/>
</dbReference>
<dbReference type="Pfam" id="PF01966">
    <property type="entry name" value="HD"/>
    <property type="match status" value="1"/>
</dbReference>
<evidence type="ECO:0000313" key="9">
    <source>
        <dbReference type="Proteomes" id="UP000657006"/>
    </source>
</evidence>
<dbReference type="RefSeq" id="WP_177713494.1">
    <property type="nucleotide sequence ID" value="NZ_JACRSQ010000007.1"/>
</dbReference>
<feature type="domain" description="HD/PDEase" evidence="7">
    <location>
        <begin position="27"/>
        <end position="154"/>
    </location>
</feature>
<gene>
    <name evidence="8" type="primary">yqeK</name>
    <name evidence="8" type="ORF">H8730_06495</name>
</gene>
<dbReference type="EC" id="3.6.1.41" evidence="1"/>
<dbReference type="InterPro" id="IPR006674">
    <property type="entry name" value="HD_domain"/>
</dbReference>
<evidence type="ECO:0000256" key="6">
    <source>
        <dbReference type="ARBA" id="ARBA00049417"/>
    </source>
</evidence>
<evidence type="ECO:0000256" key="4">
    <source>
        <dbReference type="ARBA" id="ARBA00022801"/>
    </source>
</evidence>
<dbReference type="GO" id="GO:0046872">
    <property type="term" value="F:metal ion binding"/>
    <property type="evidence" value="ECO:0007669"/>
    <property type="project" value="UniProtKB-KW"/>
</dbReference>
<evidence type="ECO:0000313" key="8">
    <source>
        <dbReference type="EMBL" id="MBC8543188.1"/>
    </source>
</evidence>
<comment type="catalytic activity">
    <reaction evidence="6">
        <text>P(1),P(4)-bis(5'-adenosyl) tetraphosphate + H2O = 2 ADP + 2 H(+)</text>
        <dbReference type="Rhea" id="RHEA:24252"/>
        <dbReference type="ChEBI" id="CHEBI:15377"/>
        <dbReference type="ChEBI" id="CHEBI:15378"/>
        <dbReference type="ChEBI" id="CHEBI:58141"/>
        <dbReference type="ChEBI" id="CHEBI:456216"/>
        <dbReference type="EC" id="3.6.1.41"/>
    </reaction>
</comment>
<dbReference type="SMART" id="SM00471">
    <property type="entry name" value="HDc"/>
    <property type="match status" value="1"/>
</dbReference>
<comment type="caution">
    <text evidence="8">The sequence shown here is derived from an EMBL/GenBank/DDBJ whole genome shotgun (WGS) entry which is preliminary data.</text>
</comment>
<proteinExistence type="predicted"/>
<keyword evidence="2" id="KW-0479">Metal-binding</keyword>
<keyword evidence="5" id="KW-0408">Iron</keyword>
<protein>
    <recommendedName>
        <fullName evidence="1">bis(5'-nucleosyl)-tetraphosphatase (symmetrical)</fullName>
        <ecNumber evidence="1">3.6.1.41</ecNumber>
    </recommendedName>
</protein>
<keyword evidence="3" id="KW-0547">Nucleotide-binding</keyword>
<accession>A0A926DQ80</accession>
<keyword evidence="9" id="KW-1185">Reference proteome</keyword>
<dbReference type="AlphaFoldDB" id="A0A926DQ80"/>
<evidence type="ECO:0000259" key="7">
    <source>
        <dbReference type="SMART" id="SM00471"/>
    </source>
</evidence>
<name>A0A926DQ80_9FIRM</name>
<evidence type="ECO:0000256" key="2">
    <source>
        <dbReference type="ARBA" id="ARBA00022723"/>
    </source>
</evidence>
<sequence length="205" mass="23412">MQAFDRIGQWGYEELRGQIMEMLAKTLKPKRFTHTLGVESTAVALARLHDESPEKASIAALLHDMAKNRTDEDLLDICRKNAIDLHPNERYISLLHAFAGSVLAREAYPGLPEEIYTAIRYHSTGRPHMSTLEKIIFSADYIEPNRKPFQGLETARERTFADLDKGCILILEQTISYLKEKKQAIHPLTQETLEDLLRGRHSQTV</sequence>
<dbReference type="NCBIfam" id="TIGR00488">
    <property type="entry name" value="bis(5'-nucleosyl)-tetraphosphatase (symmetrical) YqeK"/>
    <property type="match status" value="1"/>
</dbReference>
<dbReference type="PANTHER" id="PTHR35795">
    <property type="entry name" value="SLR1885 PROTEIN"/>
    <property type="match status" value="1"/>
</dbReference>
<reference evidence="8" key="1">
    <citation type="submission" date="2020-08" db="EMBL/GenBank/DDBJ databases">
        <title>Genome public.</title>
        <authorList>
            <person name="Liu C."/>
            <person name="Sun Q."/>
        </authorList>
    </citation>
    <scope>NUCLEOTIDE SEQUENCE</scope>
    <source>
        <strain evidence="8">NSJ-32</strain>
    </source>
</reference>
<dbReference type="SUPFAM" id="SSF109604">
    <property type="entry name" value="HD-domain/PDEase-like"/>
    <property type="match status" value="1"/>
</dbReference>
<dbReference type="EMBL" id="JACRSQ010000007">
    <property type="protein sequence ID" value="MBC8543188.1"/>
    <property type="molecule type" value="Genomic_DNA"/>
</dbReference>
<evidence type="ECO:0000256" key="5">
    <source>
        <dbReference type="ARBA" id="ARBA00023004"/>
    </source>
</evidence>
<evidence type="ECO:0000256" key="1">
    <source>
        <dbReference type="ARBA" id="ARBA00012506"/>
    </source>
</evidence>
<dbReference type="GO" id="GO:0008803">
    <property type="term" value="F:bis(5'-nucleosyl)-tetraphosphatase (symmetrical) activity"/>
    <property type="evidence" value="ECO:0007669"/>
    <property type="project" value="UniProtKB-EC"/>
</dbReference>
<dbReference type="InterPro" id="IPR005249">
    <property type="entry name" value="YqeK"/>
</dbReference>
<evidence type="ECO:0000256" key="3">
    <source>
        <dbReference type="ARBA" id="ARBA00022741"/>
    </source>
</evidence>